<feature type="domain" description="RNA ligase" evidence="1">
    <location>
        <begin position="37"/>
        <end position="271"/>
    </location>
</feature>
<accession>A0A0F9HHK2</accession>
<protein>
    <recommendedName>
        <fullName evidence="1">RNA ligase domain-containing protein</fullName>
    </recommendedName>
</protein>
<reference evidence="2" key="1">
    <citation type="journal article" date="2015" name="Nature">
        <title>Complex archaea that bridge the gap between prokaryotes and eukaryotes.</title>
        <authorList>
            <person name="Spang A."/>
            <person name="Saw J.H."/>
            <person name="Jorgensen S.L."/>
            <person name="Zaremba-Niedzwiedzka K."/>
            <person name="Martijn J."/>
            <person name="Lind A.E."/>
            <person name="van Eijk R."/>
            <person name="Schleper C."/>
            <person name="Guy L."/>
            <person name="Ettema T.J."/>
        </authorList>
    </citation>
    <scope>NUCLEOTIDE SEQUENCE</scope>
</reference>
<dbReference type="InterPro" id="IPR021122">
    <property type="entry name" value="RNA_ligase_dom_REL/Rnl2"/>
</dbReference>
<dbReference type="Pfam" id="PF09414">
    <property type="entry name" value="RNA_ligase"/>
    <property type="match status" value="1"/>
</dbReference>
<dbReference type="SUPFAM" id="SSF56091">
    <property type="entry name" value="DNA ligase/mRNA capping enzyme, catalytic domain"/>
    <property type="match status" value="1"/>
</dbReference>
<name>A0A0F9HHK2_9ZZZZ</name>
<evidence type="ECO:0000313" key="2">
    <source>
        <dbReference type="EMBL" id="KKM02627.1"/>
    </source>
</evidence>
<evidence type="ECO:0000259" key="1">
    <source>
        <dbReference type="Pfam" id="PF09414"/>
    </source>
</evidence>
<dbReference type="EMBL" id="LAZR01016879">
    <property type="protein sequence ID" value="KKM02627.1"/>
    <property type="molecule type" value="Genomic_DNA"/>
</dbReference>
<gene>
    <name evidence="2" type="ORF">LCGC14_1782490</name>
</gene>
<organism evidence="2">
    <name type="scientific">marine sediment metagenome</name>
    <dbReference type="NCBI Taxonomy" id="412755"/>
    <lineage>
        <taxon>unclassified sequences</taxon>
        <taxon>metagenomes</taxon>
        <taxon>ecological metagenomes</taxon>
    </lineage>
</organism>
<sequence>MAAPPYPKIENLYARAADGKSLAIGTFRRDTTQLITRWLATEKIDGTNIRVSLELNPGFHPNDGSPGAWGVHFYGRTNKAQMPDFIQEYLEATFTLENMRTLWRGQRQCKRCDGTGREDSGQPKILSELAEPFPYACDCVEPYPITLYGEAYGARIQRGGGDYRKDGDVSFRLFDVLVAEKHWLNWENVVGVAKRVGIKTVPAVPVIEYGSPAMAVRSPLAVQADIVDFVRDGFKSIVADEEGTPRLAEGIVARTDPYLFDNNGRRVVFKTKTKDF</sequence>
<dbReference type="AlphaFoldDB" id="A0A0F9HHK2"/>
<comment type="caution">
    <text evidence="2">The sequence shown here is derived from an EMBL/GenBank/DDBJ whole genome shotgun (WGS) entry which is preliminary data.</text>
</comment>
<proteinExistence type="predicted"/>